<dbReference type="EMBL" id="MU853223">
    <property type="protein sequence ID" value="KAK4128343.1"/>
    <property type="molecule type" value="Genomic_DNA"/>
</dbReference>
<reference evidence="2" key="1">
    <citation type="journal article" date="2023" name="Mol. Phylogenet. Evol.">
        <title>Genome-scale phylogeny and comparative genomics of the fungal order Sordariales.</title>
        <authorList>
            <person name="Hensen N."/>
            <person name="Bonometti L."/>
            <person name="Westerberg I."/>
            <person name="Brannstrom I.O."/>
            <person name="Guillou S."/>
            <person name="Cros-Aarteil S."/>
            <person name="Calhoun S."/>
            <person name="Haridas S."/>
            <person name="Kuo A."/>
            <person name="Mondo S."/>
            <person name="Pangilinan J."/>
            <person name="Riley R."/>
            <person name="LaButti K."/>
            <person name="Andreopoulos B."/>
            <person name="Lipzen A."/>
            <person name="Chen C."/>
            <person name="Yan M."/>
            <person name="Daum C."/>
            <person name="Ng V."/>
            <person name="Clum A."/>
            <person name="Steindorff A."/>
            <person name="Ohm R.A."/>
            <person name="Martin F."/>
            <person name="Silar P."/>
            <person name="Natvig D.O."/>
            <person name="Lalanne C."/>
            <person name="Gautier V."/>
            <person name="Ament-Velasquez S.L."/>
            <person name="Kruys A."/>
            <person name="Hutchinson M.I."/>
            <person name="Powell A.J."/>
            <person name="Barry K."/>
            <person name="Miller A.N."/>
            <person name="Grigoriev I.V."/>
            <person name="Debuchy R."/>
            <person name="Gladieux P."/>
            <person name="Hiltunen Thoren M."/>
            <person name="Johannesson H."/>
        </authorList>
    </citation>
    <scope>NUCLEOTIDE SEQUENCE</scope>
    <source>
        <strain evidence="2">CBS 731.68</strain>
    </source>
</reference>
<dbReference type="Proteomes" id="UP001302602">
    <property type="component" value="Unassembled WGS sequence"/>
</dbReference>
<gene>
    <name evidence="2" type="ORF">N657DRAFT_15846</name>
</gene>
<dbReference type="RefSeq" id="XP_062652114.1">
    <property type="nucleotide sequence ID" value="XM_062786005.1"/>
</dbReference>
<accession>A0AAN6U8D8</accession>
<evidence type="ECO:0000256" key="1">
    <source>
        <dbReference type="SAM" id="MobiDB-lite"/>
    </source>
</evidence>
<organism evidence="2 3">
    <name type="scientific">Parathielavia appendiculata</name>
    <dbReference type="NCBI Taxonomy" id="2587402"/>
    <lineage>
        <taxon>Eukaryota</taxon>
        <taxon>Fungi</taxon>
        <taxon>Dikarya</taxon>
        <taxon>Ascomycota</taxon>
        <taxon>Pezizomycotina</taxon>
        <taxon>Sordariomycetes</taxon>
        <taxon>Sordariomycetidae</taxon>
        <taxon>Sordariales</taxon>
        <taxon>Chaetomiaceae</taxon>
        <taxon>Parathielavia</taxon>
    </lineage>
</organism>
<comment type="caution">
    <text evidence="2">The sequence shown here is derived from an EMBL/GenBank/DDBJ whole genome shotgun (WGS) entry which is preliminary data.</text>
</comment>
<dbReference type="AlphaFoldDB" id="A0AAN6U8D8"/>
<dbReference type="GeneID" id="87822771"/>
<sequence>MARCCAQRRMTKLPKAAACGQRPPERLSLQPQRPPGPTALSSSRMTQLPRERENSQSVRPPRSGGRIVCSFFVDASLCAVQLVPLEWNAHRSSHHSGSGQCC</sequence>
<evidence type="ECO:0000313" key="3">
    <source>
        <dbReference type="Proteomes" id="UP001302602"/>
    </source>
</evidence>
<protein>
    <submittedName>
        <fullName evidence="2">Uncharacterized protein</fullName>
    </submittedName>
</protein>
<reference evidence="2" key="2">
    <citation type="submission" date="2023-05" db="EMBL/GenBank/DDBJ databases">
        <authorList>
            <consortium name="Lawrence Berkeley National Laboratory"/>
            <person name="Steindorff A."/>
            <person name="Hensen N."/>
            <person name="Bonometti L."/>
            <person name="Westerberg I."/>
            <person name="Brannstrom I.O."/>
            <person name="Guillou S."/>
            <person name="Cros-Aarteil S."/>
            <person name="Calhoun S."/>
            <person name="Haridas S."/>
            <person name="Kuo A."/>
            <person name="Mondo S."/>
            <person name="Pangilinan J."/>
            <person name="Riley R."/>
            <person name="Labutti K."/>
            <person name="Andreopoulos B."/>
            <person name="Lipzen A."/>
            <person name="Chen C."/>
            <person name="Yanf M."/>
            <person name="Daum C."/>
            <person name="Ng V."/>
            <person name="Clum A."/>
            <person name="Ohm R."/>
            <person name="Martin F."/>
            <person name="Silar P."/>
            <person name="Natvig D."/>
            <person name="Lalanne C."/>
            <person name="Gautier V."/>
            <person name="Ament-Velasquez S.L."/>
            <person name="Kruys A."/>
            <person name="Hutchinson M.I."/>
            <person name="Powell A.J."/>
            <person name="Barry K."/>
            <person name="Miller A.N."/>
            <person name="Grigoriev I.V."/>
            <person name="Debuchy R."/>
            <person name="Gladieux P."/>
            <person name="Thoren M.H."/>
            <person name="Johannesson H."/>
        </authorList>
    </citation>
    <scope>NUCLEOTIDE SEQUENCE</scope>
    <source>
        <strain evidence="2">CBS 731.68</strain>
    </source>
</reference>
<feature type="region of interest" description="Disordered" evidence="1">
    <location>
        <begin position="15"/>
        <end position="64"/>
    </location>
</feature>
<proteinExistence type="predicted"/>
<name>A0AAN6U8D8_9PEZI</name>
<keyword evidence="3" id="KW-1185">Reference proteome</keyword>
<evidence type="ECO:0000313" key="2">
    <source>
        <dbReference type="EMBL" id="KAK4128343.1"/>
    </source>
</evidence>